<protein>
    <submittedName>
        <fullName evidence="1">Uncharacterized protein</fullName>
    </submittedName>
</protein>
<sequence>MIGANPNMPLPPTQANLARYGLDTEYLETHAPLWLPSVFSLHLDIASDHSISYTVRFNSTVLVPETDPLLASVGRGEHFTGRGMQIQTAVESSIARVFSNVDIDASFQPFPEVGSDQQSALRVESMGVMLGLCLQLILCTAVAAQERERLVSMRAL</sequence>
<accession>A0A9K3DC10</accession>
<reference evidence="1 2" key="1">
    <citation type="journal article" date="2018" name="PLoS ONE">
        <title>The draft genome of Kipferlia bialata reveals reductive genome evolution in fornicate parasites.</title>
        <authorList>
            <person name="Tanifuji G."/>
            <person name="Takabayashi S."/>
            <person name="Kume K."/>
            <person name="Takagi M."/>
            <person name="Nakayama T."/>
            <person name="Kamikawa R."/>
            <person name="Inagaki Y."/>
            <person name="Hashimoto T."/>
        </authorList>
    </citation>
    <scope>NUCLEOTIDE SEQUENCE [LARGE SCALE GENOMIC DNA]</scope>
    <source>
        <strain evidence="1">NY0173</strain>
    </source>
</reference>
<keyword evidence="2" id="KW-1185">Reference proteome</keyword>
<dbReference type="Proteomes" id="UP000265618">
    <property type="component" value="Unassembled WGS sequence"/>
</dbReference>
<dbReference type="AlphaFoldDB" id="A0A9K3DC10"/>
<feature type="non-terminal residue" evidence="1">
    <location>
        <position position="1"/>
    </location>
</feature>
<gene>
    <name evidence="1" type="ORF">KIPB_014238</name>
</gene>
<comment type="caution">
    <text evidence="1">The sequence shown here is derived from an EMBL/GenBank/DDBJ whole genome shotgun (WGS) entry which is preliminary data.</text>
</comment>
<evidence type="ECO:0000313" key="2">
    <source>
        <dbReference type="Proteomes" id="UP000265618"/>
    </source>
</evidence>
<dbReference type="EMBL" id="BDIP01007201">
    <property type="protein sequence ID" value="GIQ91133.1"/>
    <property type="molecule type" value="Genomic_DNA"/>
</dbReference>
<name>A0A9K3DC10_9EUKA</name>
<organism evidence="1 2">
    <name type="scientific">Kipferlia bialata</name>
    <dbReference type="NCBI Taxonomy" id="797122"/>
    <lineage>
        <taxon>Eukaryota</taxon>
        <taxon>Metamonada</taxon>
        <taxon>Carpediemonas-like organisms</taxon>
        <taxon>Kipferlia</taxon>
    </lineage>
</organism>
<evidence type="ECO:0000313" key="1">
    <source>
        <dbReference type="EMBL" id="GIQ91133.1"/>
    </source>
</evidence>
<proteinExistence type="predicted"/>